<dbReference type="Proteomes" id="UP000053593">
    <property type="component" value="Unassembled WGS sequence"/>
</dbReference>
<reference evidence="1 2" key="1">
    <citation type="submission" date="2014-04" db="EMBL/GenBank/DDBJ databases">
        <title>Evolutionary Origins and Diversification of the Mycorrhizal Mutualists.</title>
        <authorList>
            <consortium name="DOE Joint Genome Institute"/>
            <consortium name="Mycorrhizal Genomics Consortium"/>
            <person name="Kohler A."/>
            <person name="Kuo A."/>
            <person name="Nagy L.G."/>
            <person name="Floudas D."/>
            <person name="Copeland A."/>
            <person name="Barry K.W."/>
            <person name="Cichocki N."/>
            <person name="Veneault-Fourrey C."/>
            <person name="LaButti K."/>
            <person name="Lindquist E.A."/>
            <person name="Lipzen A."/>
            <person name="Lundell T."/>
            <person name="Morin E."/>
            <person name="Murat C."/>
            <person name="Riley R."/>
            <person name="Ohm R."/>
            <person name="Sun H."/>
            <person name="Tunlid A."/>
            <person name="Henrissat B."/>
            <person name="Grigoriev I.V."/>
            <person name="Hibbett D.S."/>
            <person name="Martin F."/>
        </authorList>
    </citation>
    <scope>NUCLEOTIDE SEQUENCE [LARGE SCALE GENOMIC DNA]</scope>
    <source>
        <strain evidence="1 2">FD-317 M1</strain>
    </source>
</reference>
<keyword evidence="2" id="KW-1185">Reference proteome</keyword>
<feature type="non-terminal residue" evidence="1">
    <location>
        <position position="1"/>
    </location>
</feature>
<dbReference type="AlphaFoldDB" id="A0A0D0CME6"/>
<name>A0A0D0CME6_9AGAR</name>
<accession>A0A0D0CME6</accession>
<protein>
    <submittedName>
        <fullName evidence="1">Uncharacterized protein</fullName>
    </submittedName>
</protein>
<organism evidence="1 2">
    <name type="scientific">Collybiopsis luxurians FD-317 M1</name>
    <dbReference type="NCBI Taxonomy" id="944289"/>
    <lineage>
        <taxon>Eukaryota</taxon>
        <taxon>Fungi</taxon>
        <taxon>Dikarya</taxon>
        <taxon>Basidiomycota</taxon>
        <taxon>Agaricomycotina</taxon>
        <taxon>Agaricomycetes</taxon>
        <taxon>Agaricomycetidae</taxon>
        <taxon>Agaricales</taxon>
        <taxon>Marasmiineae</taxon>
        <taxon>Omphalotaceae</taxon>
        <taxon>Collybiopsis</taxon>
        <taxon>Collybiopsis luxurians</taxon>
    </lineage>
</organism>
<feature type="non-terminal residue" evidence="1">
    <location>
        <position position="110"/>
    </location>
</feature>
<evidence type="ECO:0000313" key="2">
    <source>
        <dbReference type="Proteomes" id="UP000053593"/>
    </source>
</evidence>
<dbReference type="OrthoDB" id="2634326at2759"/>
<proteinExistence type="predicted"/>
<dbReference type="HOGENOM" id="CLU_150168_0_0_1"/>
<sequence>IGAFTEDLDVLDTLYYAGIPVWFVRRASLIPEPRIDEVVDFIAEDELQKITLHRGEVLDFADTIPASKIIYTGLPNSLNRYVSMGRFLSSHFQTPLLLGSGELRAGSALK</sequence>
<evidence type="ECO:0000313" key="1">
    <source>
        <dbReference type="EMBL" id="KIK56378.1"/>
    </source>
</evidence>
<dbReference type="EMBL" id="KN834798">
    <property type="protein sequence ID" value="KIK56378.1"/>
    <property type="molecule type" value="Genomic_DNA"/>
</dbReference>
<gene>
    <name evidence="1" type="ORF">GYMLUDRAFT_115711</name>
</gene>